<feature type="transmembrane region" description="Helical" evidence="7">
    <location>
        <begin position="47"/>
        <end position="71"/>
    </location>
</feature>
<dbReference type="Gene3D" id="1.20.1540.10">
    <property type="entry name" value="Rhomboid-like"/>
    <property type="match status" value="1"/>
</dbReference>
<accession>A0ABM7U0S3</accession>
<evidence type="ECO:0000256" key="6">
    <source>
        <dbReference type="ARBA" id="ARBA00023136"/>
    </source>
</evidence>
<comment type="subcellular location">
    <subcellularLocation>
        <location evidence="1">Membrane</location>
        <topology evidence="1">Multi-pass membrane protein</topology>
    </subcellularLocation>
</comment>
<dbReference type="PANTHER" id="PTHR43731">
    <property type="entry name" value="RHOMBOID PROTEASE"/>
    <property type="match status" value="1"/>
</dbReference>
<keyword evidence="4" id="KW-0378">Hydrolase</keyword>
<evidence type="ECO:0000313" key="10">
    <source>
        <dbReference type="Proteomes" id="UP001319874"/>
    </source>
</evidence>
<feature type="transmembrane region" description="Helical" evidence="7">
    <location>
        <begin position="109"/>
        <end position="130"/>
    </location>
</feature>
<dbReference type="RefSeq" id="WP_229517855.1">
    <property type="nucleotide sequence ID" value="NZ_AP024958.1"/>
</dbReference>
<dbReference type="Proteomes" id="UP001319874">
    <property type="component" value="Chromosome 4"/>
</dbReference>
<proteinExistence type="inferred from homology"/>
<protein>
    <submittedName>
        <fullName evidence="9">Rhomboid family intramembrane serine protease</fullName>
    </submittedName>
</protein>
<dbReference type="InterPro" id="IPR050925">
    <property type="entry name" value="Rhomboid_protease_S54"/>
</dbReference>
<evidence type="ECO:0000256" key="2">
    <source>
        <dbReference type="ARBA" id="ARBA00009045"/>
    </source>
</evidence>
<keyword evidence="5 7" id="KW-1133">Transmembrane helix</keyword>
<evidence type="ECO:0000259" key="8">
    <source>
        <dbReference type="Pfam" id="PF01694"/>
    </source>
</evidence>
<dbReference type="SUPFAM" id="SSF144091">
    <property type="entry name" value="Rhomboid-like"/>
    <property type="match status" value="1"/>
</dbReference>
<keyword evidence="10" id="KW-1185">Reference proteome</keyword>
<feature type="transmembrane region" description="Helical" evidence="7">
    <location>
        <begin position="168"/>
        <end position="188"/>
    </location>
</feature>
<keyword evidence="3 7" id="KW-0812">Transmembrane</keyword>
<name>A0ABM7U0S3_9BURK</name>
<organism evidence="9 10">
    <name type="scientific">Paraburkholderia terrae</name>
    <dbReference type="NCBI Taxonomy" id="311230"/>
    <lineage>
        <taxon>Bacteria</taxon>
        <taxon>Pseudomonadati</taxon>
        <taxon>Pseudomonadota</taxon>
        <taxon>Betaproteobacteria</taxon>
        <taxon>Burkholderiales</taxon>
        <taxon>Burkholderiaceae</taxon>
        <taxon>Paraburkholderia</taxon>
    </lineage>
</organism>
<dbReference type="InterPro" id="IPR022764">
    <property type="entry name" value="Peptidase_S54_rhomboid_dom"/>
</dbReference>
<dbReference type="PANTHER" id="PTHR43731:SF14">
    <property type="entry name" value="PRESENILIN-ASSOCIATED RHOMBOID-LIKE PROTEIN, MITOCHONDRIAL"/>
    <property type="match status" value="1"/>
</dbReference>
<gene>
    <name evidence="9" type="ORF">PTKU64_81840</name>
</gene>
<sequence length="198" mass="21545">MIPFLIALNLLGFVIEAIIPTSMIDRFALWPLQPASNDAPAFHPWQLLTYSALHANLMHLAFNMLGLFMFGSEVERVLGARRILMLYVASVACGGFAQVLIGLKLAGDAYPAIGASAGVFGILVAYALIFPQRRVMLLFPPIPMPAWLFATGYALLELLLGMSREAPGVAHFAHLGGMVGAFALIVFWSRRPHRGPLD</sequence>
<keyword evidence="6 7" id="KW-0472">Membrane</keyword>
<evidence type="ECO:0000256" key="3">
    <source>
        <dbReference type="ARBA" id="ARBA00022692"/>
    </source>
</evidence>
<dbReference type="GO" id="GO:0008233">
    <property type="term" value="F:peptidase activity"/>
    <property type="evidence" value="ECO:0007669"/>
    <property type="project" value="UniProtKB-KW"/>
</dbReference>
<dbReference type="InterPro" id="IPR035952">
    <property type="entry name" value="Rhomboid-like_sf"/>
</dbReference>
<dbReference type="EMBL" id="AP024958">
    <property type="protein sequence ID" value="BCZ84509.1"/>
    <property type="molecule type" value="Genomic_DNA"/>
</dbReference>
<feature type="domain" description="Peptidase S54 rhomboid" evidence="8">
    <location>
        <begin position="43"/>
        <end position="189"/>
    </location>
</feature>
<reference evidence="9 10" key="1">
    <citation type="journal article" date="2022" name="Front. Microbiol.">
        <title>Identification and characterization of a novel class of self-sufficient cytochrome P450 hydroxylase involved in cyclohexanecarboxylate degradation in Paraburkholderia terrae strain KU-64.</title>
        <authorList>
            <person name="Yamamoto T."/>
            <person name="Hasegawa Y."/>
            <person name="Iwaki H."/>
        </authorList>
    </citation>
    <scope>NUCLEOTIDE SEQUENCE [LARGE SCALE GENOMIC DNA]</scope>
    <source>
        <strain evidence="9 10">KU-64</strain>
    </source>
</reference>
<comment type="similarity">
    <text evidence="2">Belongs to the peptidase S54 family.</text>
</comment>
<dbReference type="Pfam" id="PF01694">
    <property type="entry name" value="Rhomboid"/>
    <property type="match status" value="1"/>
</dbReference>
<evidence type="ECO:0000313" key="9">
    <source>
        <dbReference type="EMBL" id="BCZ84509.1"/>
    </source>
</evidence>
<evidence type="ECO:0000256" key="7">
    <source>
        <dbReference type="SAM" id="Phobius"/>
    </source>
</evidence>
<keyword evidence="9" id="KW-0645">Protease</keyword>
<feature type="transmembrane region" description="Helical" evidence="7">
    <location>
        <begin position="83"/>
        <end position="103"/>
    </location>
</feature>
<evidence type="ECO:0000256" key="1">
    <source>
        <dbReference type="ARBA" id="ARBA00004141"/>
    </source>
</evidence>
<dbReference type="GO" id="GO:0006508">
    <property type="term" value="P:proteolysis"/>
    <property type="evidence" value="ECO:0007669"/>
    <property type="project" value="UniProtKB-KW"/>
</dbReference>
<evidence type="ECO:0000256" key="5">
    <source>
        <dbReference type="ARBA" id="ARBA00022989"/>
    </source>
</evidence>
<feature type="transmembrane region" description="Helical" evidence="7">
    <location>
        <begin position="137"/>
        <end position="156"/>
    </location>
</feature>
<evidence type="ECO:0000256" key="4">
    <source>
        <dbReference type="ARBA" id="ARBA00022801"/>
    </source>
</evidence>